<feature type="compositionally biased region" description="Basic and acidic residues" evidence="1">
    <location>
        <begin position="209"/>
        <end position="227"/>
    </location>
</feature>
<gene>
    <name evidence="2" type="ORF">PROQFM164_S03g001308</name>
</gene>
<dbReference type="STRING" id="1365484.W6QK26"/>
<dbReference type="OMA" id="WESITIV"/>
<dbReference type="AlphaFoldDB" id="W6QK26"/>
<sequence>MTTSYGTHELFDKEKDTRLTTIVRNRMEGLKSEMEEYGLEYQFVSEISDIQDEEDEEDGGEITVRKHMGVLDNSGAIDGILHEQEIVEKPTTDSILAWIEDQYCTSRGFEVGTFPPSLLCTIMNRQSGKRADLALGYVRDVIEIMHAFILKVLGVTCPDEQICDKLVSVLADELSKRYREAMEQAKLVLDVERMNITTLNDGFYESLEETQKRSHREKYEPTDDEAKAPMSNTESTVRYIHDILAAYYDVASKRFVDNICTQSHRLLSVHPTTQAAWTFLASVCCEPDGGSVDGDCGGECGAEPATCTAEDGDSGLGNWSKDYDVDLICMSGHSR</sequence>
<proteinExistence type="predicted"/>
<evidence type="ECO:0000256" key="1">
    <source>
        <dbReference type="SAM" id="MobiDB-lite"/>
    </source>
</evidence>
<dbReference type="Gene3D" id="1.20.120.1240">
    <property type="entry name" value="Dynamin, middle domain"/>
    <property type="match status" value="1"/>
</dbReference>
<evidence type="ECO:0000313" key="2">
    <source>
        <dbReference type="EMBL" id="CDM34584.1"/>
    </source>
</evidence>
<keyword evidence="3" id="KW-1185">Reference proteome</keyword>
<dbReference type="Proteomes" id="UP000030686">
    <property type="component" value="Unassembled WGS sequence"/>
</dbReference>
<feature type="region of interest" description="Disordered" evidence="1">
    <location>
        <begin position="207"/>
        <end position="231"/>
    </location>
</feature>
<organism evidence="2 3">
    <name type="scientific">Penicillium roqueforti (strain FM164)</name>
    <dbReference type="NCBI Taxonomy" id="1365484"/>
    <lineage>
        <taxon>Eukaryota</taxon>
        <taxon>Fungi</taxon>
        <taxon>Dikarya</taxon>
        <taxon>Ascomycota</taxon>
        <taxon>Pezizomycotina</taxon>
        <taxon>Eurotiomycetes</taxon>
        <taxon>Eurotiomycetidae</taxon>
        <taxon>Eurotiales</taxon>
        <taxon>Aspergillaceae</taxon>
        <taxon>Penicillium</taxon>
    </lineage>
</organism>
<dbReference type="EMBL" id="HG792017">
    <property type="protein sequence ID" value="CDM34584.1"/>
    <property type="molecule type" value="Genomic_DNA"/>
</dbReference>
<dbReference type="OrthoDB" id="415706at2759"/>
<accession>W6QK26</accession>
<name>W6QK26_PENRF</name>
<evidence type="ECO:0000313" key="3">
    <source>
        <dbReference type="Proteomes" id="UP000030686"/>
    </source>
</evidence>
<protein>
    <submittedName>
        <fullName evidence="2">Genomic scaffold, ProqFM164S03</fullName>
    </submittedName>
</protein>
<reference evidence="2" key="1">
    <citation type="journal article" date="2014" name="Nat. Commun.">
        <title>Multiple recent horizontal transfers of a large genomic region in cheese making fungi.</title>
        <authorList>
            <person name="Cheeseman K."/>
            <person name="Ropars J."/>
            <person name="Renault P."/>
            <person name="Dupont J."/>
            <person name="Gouzy J."/>
            <person name="Branca A."/>
            <person name="Abraham A.L."/>
            <person name="Ceppi M."/>
            <person name="Conseiller E."/>
            <person name="Debuchy R."/>
            <person name="Malagnac F."/>
            <person name="Goarin A."/>
            <person name="Silar P."/>
            <person name="Lacoste S."/>
            <person name="Sallet E."/>
            <person name="Bensimon A."/>
            <person name="Giraud T."/>
            <person name="Brygoo Y."/>
        </authorList>
    </citation>
    <scope>NUCLEOTIDE SEQUENCE [LARGE SCALE GENOMIC DNA]</scope>
    <source>
        <strain evidence="2">FM164</strain>
    </source>
</reference>